<evidence type="ECO:0000313" key="2">
    <source>
        <dbReference type="Proteomes" id="UP000654345"/>
    </source>
</evidence>
<proteinExistence type="predicted"/>
<evidence type="ECO:0000313" key="1">
    <source>
        <dbReference type="EMBL" id="GHO60784.1"/>
    </source>
</evidence>
<keyword evidence="2" id="KW-1185">Reference proteome</keyword>
<organism evidence="1 2">
    <name type="scientific">Ktedonobacter robiniae</name>
    <dbReference type="NCBI Taxonomy" id="2778365"/>
    <lineage>
        <taxon>Bacteria</taxon>
        <taxon>Bacillati</taxon>
        <taxon>Chloroflexota</taxon>
        <taxon>Ktedonobacteria</taxon>
        <taxon>Ktedonobacterales</taxon>
        <taxon>Ktedonobacteraceae</taxon>
        <taxon>Ktedonobacter</taxon>
    </lineage>
</organism>
<dbReference type="Proteomes" id="UP000654345">
    <property type="component" value="Unassembled WGS sequence"/>
</dbReference>
<name>A0ABQ3V715_9CHLR</name>
<reference evidence="1 2" key="1">
    <citation type="journal article" date="2021" name="Int. J. Syst. Evol. Microbiol.">
        <title>Reticulibacter mediterranei gen. nov., sp. nov., within the new family Reticulibacteraceae fam. nov., and Ktedonospora formicarum gen. nov., sp. nov., Ktedonobacter robiniae sp. nov., Dictyobacter formicarum sp. nov. and Dictyobacter arantiisoli sp. nov., belonging to the class Ktedonobacteria.</title>
        <authorList>
            <person name="Yabe S."/>
            <person name="Zheng Y."/>
            <person name="Wang C.M."/>
            <person name="Sakai Y."/>
            <person name="Abe K."/>
            <person name="Yokota A."/>
            <person name="Donadio S."/>
            <person name="Cavaletti L."/>
            <person name="Monciardini P."/>
        </authorList>
    </citation>
    <scope>NUCLEOTIDE SEQUENCE [LARGE SCALE GENOMIC DNA]</scope>
    <source>
        <strain evidence="1 2">SOSP1-30</strain>
    </source>
</reference>
<comment type="caution">
    <text evidence="1">The sequence shown here is derived from an EMBL/GenBank/DDBJ whole genome shotgun (WGS) entry which is preliminary data.</text>
</comment>
<accession>A0ABQ3V715</accession>
<dbReference type="EMBL" id="BNJG01000006">
    <property type="protein sequence ID" value="GHO60784.1"/>
    <property type="molecule type" value="Genomic_DNA"/>
</dbReference>
<sequence length="91" mass="10145">MTKVRIDEDGNQRKEQQTMCTFKDEQTVMVCDVAIGQVRERLQEAFGEAIQYTTVHGKGTLVQASSTTDATRFQAVTREAIATSQEASLEM</sequence>
<gene>
    <name evidence="1" type="ORF">KSB_92590</name>
</gene>
<protein>
    <submittedName>
        <fullName evidence="1">Uncharacterized protein</fullName>
    </submittedName>
</protein>